<keyword evidence="2" id="KW-1185">Reference proteome</keyword>
<proteinExistence type="predicted"/>
<accession>A0A9X2EBU1</accession>
<evidence type="ECO:0000313" key="1">
    <source>
        <dbReference type="EMBL" id="MCM6776580.1"/>
    </source>
</evidence>
<sequence length="166" mass="18972">MGVVNIHERRLPGTEAAVGALIDSLASEDDRLWPVDRWTGPRFDRPLRVGAVGGHGPIRYWVEEYQPGHWIRFRFTGPRGFEGFHEFTVHADGDHAVTLRHLIAMHVHGLTRLTWPLAIRWLHDACLEDLLDRAERQLTGSVRRPARWSPVVRGLRALTRMLGVPE</sequence>
<dbReference type="RefSeq" id="WP_251914862.1">
    <property type="nucleotide sequence ID" value="NZ_JAMRXG010000010.1"/>
</dbReference>
<gene>
    <name evidence="1" type="ORF">NDR86_24135</name>
</gene>
<protein>
    <submittedName>
        <fullName evidence="1">SRPBCC family protein</fullName>
    </submittedName>
</protein>
<organism evidence="1 2">
    <name type="scientific">Nocardia pulmonis</name>
    <dbReference type="NCBI Taxonomy" id="2951408"/>
    <lineage>
        <taxon>Bacteria</taxon>
        <taxon>Bacillati</taxon>
        <taxon>Actinomycetota</taxon>
        <taxon>Actinomycetes</taxon>
        <taxon>Mycobacteriales</taxon>
        <taxon>Nocardiaceae</taxon>
        <taxon>Nocardia</taxon>
    </lineage>
</organism>
<dbReference type="SUPFAM" id="SSF55961">
    <property type="entry name" value="Bet v1-like"/>
    <property type="match status" value="1"/>
</dbReference>
<reference evidence="1" key="1">
    <citation type="submission" date="2022-06" db="EMBL/GenBank/DDBJ databases">
        <title>Novel species in genus nocardia.</title>
        <authorList>
            <person name="Li F."/>
        </authorList>
    </citation>
    <scope>NUCLEOTIDE SEQUENCE</scope>
    <source>
        <strain evidence="1">CDC141</strain>
    </source>
</reference>
<dbReference type="Proteomes" id="UP001139157">
    <property type="component" value="Unassembled WGS sequence"/>
</dbReference>
<dbReference type="EMBL" id="JAMRXG010000010">
    <property type="protein sequence ID" value="MCM6776580.1"/>
    <property type="molecule type" value="Genomic_DNA"/>
</dbReference>
<comment type="caution">
    <text evidence="1">The sequence shown here is derived from an EMBL/GenBank/DDBJ whole genome shotgun (WGS) entry which is preliminary data.</text>
</comment>
<name>A0A9X2EBU1_9NOCA</name>
<evidence type="ECO:0000313" key="2">
    <source>
        <dbReference type="Proteomes" id="UP001139157"/>
    </source>
</evidence>
<dbReference type="AlphaFoldDB" id="A0A9X2EBU1"/>